<dbReference type="EMBL" id="AP028909">
    <property type="protein sequence ID" value="BES89026.1"/>
    <property type="molecule type" value="Genomic_DNA"/>
</dbReference>
<name>A0ABN7ADT3_9HEMI</name>
<keyword evidence="3" id="KW-1185">Reference proteome</keyword>
<organism evidence="2 3">
    <name type="scientific">Nesidiocoris tenuis</name>
    <dbReference type="NCBI Taxonomy" id="355587"/>
    <lineage>
        <taxon>Eukaryota</taxon>
        <taxon>Metazoa</taxon>
        <taxon>Ecdysozoa</taxon>
        <taxon>Arthropoda</taxon>
        <taxon>Hexapoda</taxon>
        <taxon>Insecta</taxon>
        <taxon>Pterygota</taxon>
        <taxon>Neoptera</taxon>
        <taxon>Paraneoptera</taxon>
        <taxon>Hemiptera</taxon>
        <taxon>Heteroptera</taxon>
        <taxon>Panheteroptera</taxon>
        <taxon>Cimicomorpha</taxon>
        <taxon>Miridae</taxon>
        <taxon>Dicyphina</taxon>
        <taxon>Nesidiocoris</taxon>
    </lineage>
</organism>
<feature type="region of interest" description="Disordered" evidence="1">
    <location>
        <begin position="1"/>
        <end position="51"/>
    </location>
</feature>
<proteinExistence type="predicted"/>
<dbReference type="Proteomes" id="UP001307889">
    <property type="component" value="Chromosome 1"/>
</dbReference>
<protein>
    <submittedName>
        <fullName evidence="2">Uncharacterized protein</fullName>
    </submittedName>
</protein>
<accession>A0ABN7ADT3</accession>
<reference evidence="2 3" key="1">
    <citation type="submission" date="2023-09" db="EMBL/GenBank/DDBJ databases">
        <title>Nesidiocoris tenuis whole genome shotgun sequence.</title>
        <authorList>
            <person name="Shibata T."/>
            <person name="Shimoda M."/>
            <person name="Kobayashi T."/>
            <person name="Uehara T."/>
        </authorList>
    </citation>
    <scope>NUCLEOTIDE SEQUENCE [LARGE SCALE GENOMIC DNA]</scope>
    <source>
        <strain evidence="2 3">Japan</strain>
    </source>
</reference>
<evidence type="ECO:0000256" key="1">
    <source>
        <dbReference type="SAM" id="MobiDB-lite"/>
    </source>
</evidence>
<evidence type="ECO:0000313" key="3">
    <source>
        <dbReference type="Proteomes" id="UP001307889"/>
    </source>
</evidence>
<sequence>MTAKARLKRENFLPFGGNEGTGEYGKGNSLQPDIPLRRVQPTRPTGRYGNSCFHPVPYPGGELGFPAVPGGTRPHAPPNWVTVPFPTITEVTAHARFSFSRQRK</sequence>
<gene>
    <name evidence="2" type="ORF">NTJ_01833</name>
</gene>
<evidence type="ECO:0000313" key="2">
    <source>
        <dbReference type="EMBL" id="BES89026.1"/>
    </source>
</evidence>